<keyword evidence="2" id="KW-1185">Reference proteome</keyword>
<dbReference type="AlphaFoldDB" id="A0A5C3PX95"/>
<evidence type="ECO:0000313" key="2">
    <source>
        <dbReference type="Proteomes" id="UP000308197"/>
    </source>
</evidence>
<dbReference type="EMBL" id="ML211039">
    <property type="protein sequence ID" value="TFK90693.1"/>
    <property type="molecule type" value="Genomic_DNA"/>
</dbReference>
<accession>A0A5C3PX95</accession>
<dbReference type="InParanoid" id="A0A5C3PX95"/>
<evidence type="ECO:0000313" key="1">
    <source>
        <dbReference type="EMBL" id="TFK90693.1"/>
    </source>
</evidence>
<reference evidence="1 2" key="1">
    <citation type="journal article" date="2019" name="Nat. Ecol. Evol.">
        <title>Megaphylogeny resolves global patterns of mushroom evolution.</title>
        <authorList>
            <person name="Varga T."/>
            <person name="Krizsan K."/>
            <person name="Foldi C."/>
            <person name="Dima B."/>
            <person name="Sanchez-Garcia M."/>
            <person name="Sanchez-Ramirez S."/>
            <person name="Szollosi G.J."/>
            <person name="Szarkandi J.G."/>
            <person name="Papp V."/>
            <person name="Albert L."/>
            <person name="Andreopoulos W."/>
            <person name="Angelini C."/>
            <person name="Antonin V."/>
            <person name="Barry K.W."/>
            <person name="Bougher N.L."/>
            <person name="Buchanan P."/>
            <person name="Buyck B."/>
            <person name="Bense V."/>
            <person name="Catcheside P."/>
            <person name="Chovatia M."/>
            <person name="Cooper J."/>
            <person name="Damon W."/>
            <person name="Desjardin D."/>
            <person name="Finy P."/>
            <person name="Geml J."/>
            <person name="Haridas S."/>
            <person name="Hughes K."/>
            <person name="Justo A."/>
            <person name="Karasinski D."/>
            <person name="Kautmanova I."/>
            <person name="Kiss B."/>
            <person name="Kocsube S."/>
            <person name="Kotiranta H."/>
            <person name="LaButti K.M."/>
            <person name="Lechner B.E."/>
            <person name="Liimatainen K."/>
            <person name="Lipzen A."/>
            <person name="Lukacs Z."/>
            <person name="Mihaltcheva S."/>
            <person name="Morgado L.N."/>
            <person name="Niskanen T."/>
            <person name="Noordeloos M.E."/>
            <person name="Ohm R.A."/>
            <person name="Ortiz-Santana B."/>
            <person name="Ovrebo C."/>
            <person name="Racz N."/>
            <person name="Riley R."/>
            <person name="Savchenko A."/>
            <person name="Shiryaev A."/>
            <person name="Soop K."/>
            <person name="Spirin V."/>
            <person name="Szebenyi C."/>
            <person name="Tomsovsky M."/>
            <person name="Tulloss R.E."/>
            <person name="Uehling J."/>
            <person name="Grigoriev I.V."/>
            <person name="Vagvolgyi C."/>
            <person name="Papp T."/>
            <person name="Martin F.M."/>
            <person name="Miettinen O."/>
            <person name="Hibbett D.S."/>
            <person name="Nagy L.G."/>
        </authorList>
    </citation>
    <scope>NUCLEOTIDE SEQUENCE [LARGE SCALE GENOMIC DNA]</scope>
    <source>
        <strain evidence="1 2">HHB13444</strain>
    </source>
</reference>
<name>A0A5C3PX95_9APHY</name>
<proteinExistence type="predicted"/>
<gene>
    <name evidence="1" type="ORF">K466DRAFT_596761</name>
</gene>
<protein>
    <submittedName>
        <fullName evidence="1">Uncharacterized protein</fullName>
    </submittedName>
</protein>
<organism evidence="1 2">
    <name type="scientific">Polyporus arcularius HHB13444</name>
    <dbReference type="NCBI Taxonomy" id="1314778"/>
    <lineage>
        <taxon>Eukaryota</taxon>
        <taxon>Fungi</taxon>
        <taxon>Dikarya</taxon>
        <taxon>Basidiomycota</taxon>
        <taxon>Agaricomycotina</taxon>
        <taxon>Agaricomycetes</taxon>
        <taxon>Polyporales</taxon>
        <taxon>Polyporaceae</taxon>
        <taxon>Polyporus</taxon>
    </lineage>
</organism>
<sequence length="290" mass="31404">MSQQCKQCQCPDYRIPPEFPATFTASQLARALLLVVSEDLTVNPDQDTRKYLCINCMQRGLRGERLMTFGVPDSDPQEEHNLVRQLREIMYPHGVPHVAARAAVPVDESLEGSVYDDAGEGGSRKSGVDEYRNTWNIVGPAPEATTRTGTPFIDLNTTSSSSGALRTPATPTVQPAEPVQLAPHVPHAQPALPAQPDLPDLPAAPTVAGPFSPDWNPQRPYIAPDSRSTNWHVVTVGYRVGVFDNMDSAVVSCPGNSSSVQRNRNAAIESFVTAQSVPGRVRVVPRAIGF</sequence>
<dbReference type="Proteomes" id="UP000308197">
    <property type="component" value="Unassembled WGS sequence"/>
</dbReference>